<keyword evidence="3" id="KW-1185">Reference proteome</keyword>
<feature type="region of interest" description="Disordered" evidence="1">
    <location>
        <begin position="1"/>
        <end position="114"/>
    </location>
</feature>
<dbReference type="EMBL" id="JAFJYH010000353">
    <property type="protein sequence ID" value="KAG4412796.1"/>
    <property type="molecule type" value="Genomic_DNA"/>
</dbReference>
<proteinExistence type="predicted"/>
<comment type="caution">
    <text evidence="2">The sequence shown here is derived from an EMBL/GenBank/DDBJ whole genome shotgun (WGS) entry which is preliminary data.</text>
</comment>
<evidence type="ECO:0000313" key="2">
    <source>
        <dbReference type="EMBL" id="KAG4412796.1"/>
    </source>
</evidence>
<organism evidence="2 3">
    <name type="scientific">Cadophora malorum</name>
    <dbReference type="NCBI Taxonomy" id="108018"/>
    <lineage>
        <taxon>Eukaryota</taxon>
        <taxon>Fungi</taxon>
        <taxon>Dikarya</taxon>
        <taxon>Ascomycota</taxon>
        <taxon>Pezizomycotina</taxon>
        <taxon>Leotiomycetes</taxon>
        <taxon>Helotiales</taxon>
        <taxon>Ploettnerulaceae</taxon>
        <taxon>Cadophora</taxon>
    </lineage>
</organism>
<feature type="compositionally biased region" description="Basic and acidic residues" evidence="1">
    <location>
        <begin position="15"/>
        <end position="24"/>
    </location>
</feature>
<sequence>MSPAAPQDNRSPRKRAAERSESRGRGRKKHSPEKPRQSGSDAFEDPGMTRLPGSRHMGTSSSPSKGSQPGDSHSTDSQAGRKREPQARNPTPGGPKPGNRKSNDTRPSTPLPVFNFLHRAQPPDSSSMPARVHSSDISEWTSKYQYGWKSPDYFQDTDDNKSLGHQETLNGVKPSHQDLAHNLPALFHKQMPTLAPLLLSHLFAPRSVERALPNPTRREESRLVRYDLEKFVDDAWNILALDMVCGDRKQVVPCPKASELADKIIDDLPRLSNADCDDFDAIVALDFKQRVDLVY</sequence>
<dbReference type="AlphaFoldDB" id="A0A8H7VZV7"/>
<gene>
    <name evidence="2" type="ORF">IFR04_014059</name>
</gene>
<evidence type="ECO:0000313" key="3">
    <source>
        <dbReference type="Proteomes" id="UP000664132"/>
    </source>
</evidence>
<dbReference type="Proteomes" id="UP000664132">
    <property type="component" value="Unassembled WGS sequence"/>
</dbReference>
<evidence type="ECO:0000256" key="1">
    <source>
        <dbReference type="SAM" id="MobiDB-lite"/>
    </source>
</evidence>
<name>A0A8H7VZV7_9HELO</name>
<feature type="compositionally biased region" description="Polar residues" evidence="1">
    <location>
        <begin position="57"/>
        <end position="78"/>
    </location>
</feature>
<reference evidence="2" key="1">
    <citation type="submission" date="2021-02" db="EMBL/GenBank/DDBJ databases">
        <title>Genome sequence Cadophora malorum strain M34.</title>
        <authorList>
            <person name="Stefanovic E."/>
            <person name="Vu D."/>
            <person name="Scully C."/>
            <person name="Dijksterhuis J."/>
            <person name="Roader J."/>
            <person name="Houbraken J."/>
        </authorList>
    </citation>
    <scope>NUCLEOTIDE SEQUENCE</scope>
    <source>
        <strain evidence="2">M34</strain>
    </source>
</reference>
<protein>
    <submittedName>
        <fullName evidence="2">Uncharacterized protein</fullName>
    </submittedName>
</protein>
<accession>A0A8H7VZV7</accession>